<sequence>MNNREKRQEFIQNNIRQKYGDSKGKQTLTSDEMSKFYKSFLDEHLDMHREYNKEWYKRNMFLNFVRIFSNVLMFILK</sequence>
<organism evidence="9 10">
    <name type="scientific">Portunus trituberculatus</name>
    <name type="common">Swimming crab</name>
    <name type="synonym">Neptunus trituberculatus</name>
    <dbReference type="NCBI Taxonomy" id="210409"/>
    <lineage>
        <taxon>Eukaryota</taxon>
        <taxon>Metazoa</taxon>
        <taxon>Ecdysozoa</taxon>
        <taxon>Arthropoda</taxon>
        <taxon>Crustacea</taxon>
        <taxon>Multicrustacea</taxon>
        <taxon>Malacostraca</taxon>
        <taxon>Eumalacostraca</taxon>
        <taxon>Eucarida</taxon>
        <taxon>Decapoda</taxon>
        <taxon>Pleocyemata</taxon>
        <taxon>Brachyura</taxon>
        <taxon>Eubrachyura</taxon>
        <taxon>Portunoidea</taxon>
        <taxon>Portunidae</taxon>
        <taxon>Portuninae</taxon>
        <taxon>Portunus</taxon>
    </lineage>
</organism>
<keyword evidence="4" id="KW-0809">Transit peptide</keyword>
<evidence type="ECO:0000256" key="3">
    <source>
        <dbReference type="ARBA" id="ARBA00022792"/>
    </source>
</evidence>
<protein>
    <submittedName>
        <fullName evidence="9">Apoptogenic protein 1, mitochondrial</fullName>
    </submittedName>
</protein>
<name>A0A5B7DBJ8_PORTR</name>
<comment type="subcellular location">
    <subcellularLocation>
        <location evidence="1">Mitochondrion inner membrane</location>
        <topology evidence="1">Peripheral membrane protein</topology>
        <orientation evidence="1">Matrix side</orientation>
    </subcellularLocation>
</comment>
<evidence type="ECO:0000256" key="7">
    <source>
        <dbReference type="SAM" id="MobiDB-lite"/>
    </source>
</evidence>
<evidence type="ECO:0000256" key="4">
    <source>
        <dbReference type="ARBA" id="ARBA00022946"/>
    </source>
</evidence>
<dbReference type="GO" id="GO:0097193">
    <property type="term" value="P:intrinsic apoptotic signaling pathway"/>
    <property type="evidence" value="ECO:0007669"/>
    <property type="project" value="InterPro"/>
</dbReference>
<accession>A0A5B7DBJ8</accession>
<evidence type="ECO:0000256" key="2">
    <source>
        <dbReference type="ARBA" id="ARBA00005453"/>
    </source>
</evidence>
<evidence type="ECO:0000256" key="5">
    <source>
        <dbReference type="ARBA" id="ARBA00023128"/>
    </source>
</evidence>
<gene>
    <name evidence="9" type="primary">APOPT1_0</name>
    <name evidence="9" type="ORF">E2C01_011381</name>
</gene>
<dbReference type="PANTHER" id="PTHR31107:SF2">
    <property type="entry name" value="CYTOCHROME C OXIDASE ASSEMBLY FACTOR 8"/>
    <property type="match status" value="1"/>
</dbReference>
<keyword evidence="8" id="KW-0812">Transmembrane</keyword>
<dbReference type="Proteomes" id="UP000324222">
    <property type="component" value="Unassembled WGS sequence"/>
</dbReference>
<dbReference type="EMBL" id="VSRR010000685">
    <property type="protein sequence ID" value="MPC18496.1"/>
    <property type="molecule type" value="Genomic_DNA"/>
</dbReference>
<dbReference type="GO" id="GO:0005743">
    <property type="term" value="C:mitochondrial inner membrane"/>
    <property type="evidence" value="ECO:0007669"/>
    <property type="project" value="UniProtKB-SubCell"/>
</dbReference>
<evidence type="ECO:0000256" key="1">
    <source>
        <dbReference type="ARBA" id="ARBA00004443"/>
    </source>
</evidence>
<comment type="caution">
    <text evidence="9">The sequence shown here is derived from an EMBL/GenBank/DDBJ whole genome shotgun (WGS) entry which is preliminary data.</text>
</comment>
<comment type="similarity">
    <text evidence="2">Belongs to the COA8 family.</text>
</comment>
<keyword evidence="8" id="KW-1133">Transmembrane helix</keyword>
<feature type="transmembrane region" description="Helical" evidence="8">
    <location>
        <begin position="59"/>
        <end position="76"/>
    </location>
</feature>
<evidence type="ECO:0000256" key="8">
    <source>
        <dbReference type="SAM" id="Phobius"/>
    </source>
</evidence>
<dbReference type="InterPro" id="IPR018796">
    <property type="entry name" value="COA8"/>
</dbReference>
<keyword evidence="6 8" id="KW-0472">Membrane</keyword>
<evidence type="ECO:0000313" key="9">
    <source>
        <dbReference type="EMBL" id="MPC18496.1"/>
    </source>
</evidence>
<dbReference type="OrthoDB" id="6246201at2759"/>
<evidence type="ECO:0000256" key="6">
    <source>
        <dbReference type="ARBA" id="ARBA00023136"/>
    </source>
</evidence>
<keyword evidence="3" id="KW-0999">Mitochondrion inner membrane</keyword>
<proteinExistence type="inferred from homology"/>
<feature type="region of interest" description="Disordered" evidence="7">
    <location>
        <begin position="1"/>
        <end position="27"/>
    </location>
</feature>
<reference evidence="9 10" key="1">
    <citation type="submission" date="2019-05" db="EMBL/GenBank/DDBJ databases">
        <title>Another draft genome of Portunus trituberculatus and its Hox gene families provides insights of decapod evolution.</title>
        <authorList>
            <person name="Jeong J.-H."/>
            <person name="Song I."/>
            <person name="Kim S."/>
            <person name="Choi T."/>
            <person name="Kim D."/>
            <person name="Ryu S."/>
            <person name="Kim W."/>
        </authorList>
    </citation>
    <scope>NUCLEOTIDE SEQUENCE [LARGE SCALE GENOMIC DNA]</scope>
    <source>
        <tissue evidence="9">Muscle</tissue>
    </source>
</reference>
<dbReference type="AlphaFoldDB" id="A0A5B7DBJ8"/>
<dbReference type="PANTHER" id="PTHR31107">
    <property type="entry name" value="APOPTOGENIC PROTEIN 1, MITOCHONDRIAL"/>
    <property type="match status" value="1"/>
</dbReference>
<evidence type="ECO:0000313" key="10">
    <source>
        <dbReference type="Proteomes" id="UP000324222"/>
    </source>
</evidence>
<keyword evidence="10" id="KW-1185">Reference proteome</keyword>
<keyword evidence="5" id="KW-0496">Mitochondrion</keyword>
<dbReference type="Pfam" id="PF10231">
    <property type="entry name" value="COA8"/>
    <property type="match status" value="1"/>
</dbReference>